<proteinExistence type="predicted"/>
<dbReference type="SUPFAM" id="SSF90123">
    <property type="entry name" value="ABC transporter transmembrane region"/>
    <property type="match status" value="2"/>
</dbReference>
<dbReference type="EMBL" id="JAFIQS010000010">
    <property type="protein sequence ID" value="KAG5165169.1"/>
    <property type="molecule type" value="Genomic_DNA"/>
</dbReference>
<feature type="transmembrane region" description="Helical" evidence="10">
    <location>
        <begin position="211"/>
        <end position="229"/>
    </location>
</feature>
<dbReference type="GO" id="GO:0016020">
    <property type="term" value="C:membrane"/>
    <property type="evidence" value="ECO:0007669"/>
    <property type="project" value="UniProtKB-SubCell"/>
</dbReference>
<keyword evidence="4" id="KW-0677">Repeat</keyword>
<feature type="transmembrane region" description="Helical" evidence="10">
    <location>
        <begin position="143"/>
        <end position="165"/>
    </location>
</feature>
<comment type="subcellular location">
    <subcellularLocation>
        <location evidence="1">Membrane</location>
        <topology evidence="1">Multi-pass membrane protein</topology>
    </subcellularLocation>
</comment>
<feature type="region of interest" description="Disordered" evidence="9">
    <location>
        <begin position="457"/>
        <end position="541"/>
    </location>
</feature>
<dbReference type="PROSITE" id="PS50893">
    <property type="entry name" value="ABC_TRANSPORTER_2"/>
    <property type="match status" value="2"/>
</dbReference>
<feature type="transmembrane region" description="Helical" evidence="10">
    <location>
        <begin position="1199"/>
        <end position="1224"/>
    </location>
</feature>
<dbReference type="InterPro" id="IPR003593">
    <property type="entry name" value="AAA+_ATPase"/>
</dbReference>
<evidence type="ECO:0000256" key="5">
    <source>
        <dbReference type="ARBA" id="ARBA00022741"/>
    </source>
</evidence>
<feature type="transmembrane region" description="Helical" evidence="10">
    <location>
        <begin position="402"/>
        <end position="424"/>
    </location>
</feature>
<keyword evidence="6" id="KW-0067">ATP-binding</keyword>
<dbReference type="PANTHER" id="PTHR24223:SF356">
    <property type="entry name" value="ATP-BINDING CASSETTE TRANSPORTER ABC4"/>
    <property type="match status" value="1"/>
</dbReference>
<feature type="compositionally biased region" description="Basic and acidic residues" evidence="9">
    <location>
        <begin position="530"/>
        <end position="539"/>
    </location>
</feature>
<feature type="transmembrane region" description="Helical" evidence="10">
    <location>
        <begin position="590"/>
        <end position="610"/>
    </location>
</feature>
<keyword evidence="3 10" id="KW-0812">Transmembrane</keyword>
<evidence type="ECO:0008006" key="14">
    <source>
        <dbReference type="Google" id="ProtNLM"/>
    </source>
</evidence>
<comment type="caution">
    <text evidence="13">The sequence shown here is derived from an EMBL/GenBank/DDBJ whole genome shotgun (WGS) entry which is preliminary data.</text>
</comment>
<protein>
    <recommendedName>
        <fullName evidence="14">P-loop containing nucleoside triphosphate hydrolase protein</fullName>
    </recommendedName>
</protein>
<evidence type="ECO:0000313" key="13">
    <source>
        <dbReference type="EMBL" id="KAG5165169.1"/>
    </source>
</evidence>
<dbReference type="CDD" id="cd03250">
    <property type="entry name" value="ABCC_MRP_domain1"/>
    <property type="match status" value="1"/>
</dbReference>
<dbReference type="Pfam" id="PF00005">
    <property type="entry name" value="ABC_tran"/>
    <property type="match status" value="2"/>
</dbReference>
<dbReference type="SUPFAM" id="SSF52540">
    <property type="entry name" value="P-loop containing nucleoside triphosphate hydrolases"/>
    <property type="match status" value="2"/>
</dbReference>
<keyword evidence="2" id="KW-0813">Transport</keyword>
<dbReference type="GO" id="GO:0016887">
    <property type="term" value="F:ATP hydrolysis activity"/>
    <property type="evidence" value="ECO:0007669"/>
    <property type="project" value="InterPro"/>
</dbReference>
<dbReference type="InterPro" id="IPR017871">
    <property type="entry name" value="ABC_transporter-like_CS"/>
</dbReference>
<name>A0A8H8CHN2_PSICU</name>
<evidence type="ECO:0000256" key="6">
    <source>
        <dbReference type="ARBA" id="ARBA00022840"/>
    </source>
</evidence>
<dbReference type="Pfam" id="PF00664">
    <property type="entry name" value="ABC_membrane"/>
    <property type="match status" value="2"/>
</dbReference>
<dbReference type="InterPro" id="IPR011527">
    <property type="entry name" value="ABC1_TM_dom"/>
</dbReference>
<feature type="domain" description="ABC transmembrane type-1" evidence="12">
    <location>
        <begin position="1076"/>
        <end position="1348"/>
    </location>
</feature>
<feature type="transmembrane region" description="Helical" evidence="10">
    <location>
        <begin position="1106"/>
        <end position="1131"/>
    </location>
</feature>
<dbReference type="FunFam" id="3.40.50.300:FF:000838">
    <property type="entry name" value="ABC multidrug transporter (Eurofung)"/>
    <property type="match status" value="1"/>
</dbReference>
<sequence>MTRALYLNQPSNLFGIPATDFRSCSFIALTTITSTLPPRPSIWNLGDMLLSTSEWQIPIVDMGGLPAMKVQGVIEDIILNKSLVIPFYCAGFFATIQILHALISTFRRNAATSPASAPDESHVDSGSGFLQSRIHELGGRRMFAFYLARLTGCIALSILSAISLQTCQNDPINLDSTDWLGCPETYVFMTFLYSTLLALTSILIDKWSILATRYNIVLLLVTLAVYAARDVWPLATVEEIPMDTAYGNLLWVRIAILAVTALIVPLFIPRRYIPIDPKDPMPVTNDEQTCSIFALFVYTYLDPVILLGYRVPHLRFDQLPPLSDSDYAKHLTNFAFPHLDVFKGAKRRHLFFGLMRVFRKEYTIVGFTIIMQGLFQFLSPIGVNRILIYLETNGENATVRPWFWILCLFCGPFFRAIAFQWYIFIATRTLVRTEAILTQLVFEHSLRIRIKAETADTHDGPGVTDSDVDMTVGTPDTSSIAESASPESENDAASVSTEGISRTASEATVTGSSIKKGKTKSGSTGSPPPSKEERGKPDDANLIGKINNLVTSDLNNIVEARDFIHLFVSVPLQVTLCVVFLYQLLGWSAFVGLFTIVALFPVPGYIAKLIQGAQRVRMKKTDARIQDITEAVNVMRMVKLFGWEQRMSKRIEEKREDELQSIWRLKVLSALNGIVNYLIPTITMIATYTAYTMIMKGELTPSKIFSSITVFNILRLQLNRISYQVTALIQGKVSLDRMDEFLKKTELLDAFSENQPSIPDTHDKSVIGFKNATFSWSFEPKDGSLTPRSRSFRLRINEELAFKPDCINLIIGPTGSGKTSMLMALLGEMHFIPSNPDSWFNLPRADGVAFAAQESWVQNETIRENILFGSPYNETRYKKVIRQCALERDLELFEAGDATEVGEKGLTLSGGQKARITLARAVYSPAKILLLDDVLAALDVHTSTWIVNQCFRGDLIKGRTVLLVTHNVALATPIAEYIVSLAQDGSVKARDNDIAMAIAHDPDLAKEMELDGQRLDVANQEVTSLAKKDTPSNGKLIMKEEIAEGHVTWKSIKLFLSGLGGNYPFVFFSLWLSGNILTDWITTLQTWFLGYWGSQYENHAPSEVHAFYYLATYSSLLLGAAIMYTSAYMYFIYGSMRAARVINASLVGSVLSSTLRWLDETPTGRIIARCTQDIRAVDGVVPQSFADLTELAISMVTKIGVIVIFTPLFLAPGLGVAALGLYLGNMYLKAQLSVKREMSNARSPLLAHFSAAIQGIVSIRAYNAQQPFKAESLKRIDHYVRIARMSYNLNRWIGIRIDLLGDIFTASLASYLVYGHALGAANTGFSLNLAVDFCSMILWWVRFFNEFEVQANSLERIQGFIDIEHEPKPTEDGKPPAAWPTSGDLRVENLSARYSQTGPKVLHDLSFHIKSGERIGIVGRTGSGKSSLTLSLLRCIITEGTVYYDGLATDKINLDALRSNITIIPQTPELLSGTLRRNLDPFEQHGDAVLNDALRAAGLFSLQEELGEARLTLDSNIASAGSNLSVGQKQILALARAMVRGSKLLILDEATSAIDYTTDSVIQTTLRHHLPPDVTVITVAHRLQTIMDADKIMVLDSGRIVEFDKPLSLLKKEGSVLKALVDESGDKDTLYAMAESGRV</sequence>
<feature type="transmembrane region" description="Helical" evidence="10">
    <location>
        <begin position="563"/>
        <end position="584"/>
    </location>
</feature>
<feature type="transmembrane region" description="Helical" evidence="10">
    <location>
        <begin position="85"/>
        <end position="103"/>
    </location>
</feature>
<accession>A0A8H8CHN2</accession>
<dbReference type="GO" id="GO:0005524">
    <property type="term" value="F:ATP binding"/>
    <property type="evidence" value="ECO:0007669"/>
    <property type="project" value="UniProtKB-KW"/>
</dbReference>
<evidence type="ECO:0000256" key="7">
    <source>
        <dbReference type="ARBA" id="ARBA00022989"/>
    </source>
</evidence>
<feature type="domain" description="ABC transporter" evidence="11">
    <location>
        <begin position="767"/>
        <end position="1008"/>
    </location>
</feature>
<feature type="compositionally biased region" description="Polar residues" evidence="9">
    <location>
        <begin position="491"/>
        <end position="509"/>
    </location>
</feature>
<feature type="transmembrane region" description="Helical" evidence="10">
    <location>
        <begin position="674"/>
        <end position="694"/>
    </location>
</feature>
<dbReference type="InterPro" id="IPR036640">
    <property type="entry name" value="ABC1_TM_sf"/>
</dbReference>
<dbReference type="GO" id="GO:0140359">
    <property type="term" value="F:ABC-type transporter activity"/>
    <property type="evidence" value="ECO:0007669"/>
    <property type="project" value="InterPro"/>
</dbReference>
<dbReference type="InterPro" id="IPR050173">
    <property type="entry name" value="ABC_transporter_C-like"/>
</dbReference>
<dbReference type="CDD" id="cd18604">
    <property type="entry name" value="ABC_6TM_VMR1_D2_like"/>
    <property type="match status" value="1"/>
</dbReference>
<evidence type="ECO:0000256" key="2">
    <source>
        <dbReference type="ARBA" id="ARBA00022448"/>
    </source>
</evidence>
<feature type="compositionally biased region" description="Low complexity" evidence="9">
    <location>
        <begin position="478"/>
        <end position="487"/>
    </location>
</feature>
<reference evidence="13" key="1">
    <citation type="submission" date="2021-02" db="EMBL/GenBank/DDBJ databases">
        <title>Psilocybe cubensis genome.</title>
        <authorList>
            <person name="Mckernan K.J."/>
            <person name="Crawford S."/>
            <person name="Trippe A."/>
            <person name="Kane L.T."/>
            <person name="Mclaughlin S."/>
        </authorList>
    </citation>
    <scope>NUCLEOTIDE SEQUENCE [LARGE SCALE GENOMIC DNA]</scope>
    <source>
        <strain evidence="13">MGC-MH-2018</strain>
    </source>
</reference>
<keyword evidence="7 10" id="KW-1133">Transmembrane helix</keyword>
<evidence type="ECO:0000256" key="10">
    <source>
        <dbReference type="SAM" id="Phobius"/>
    </source>
</evidence>
<evidence type="ECO:0000256" key="3">
    <source>
        <dbReference type="ARBA" id="ARBA00022692"/>
    </source>
</evidence>
<dbReference type="PROSITE" id="PS50929">
    <property type="entry name" value="ABC_TM1F"/>
    <property type="match status" value="2"/>
</dbReference>
<dbReference type="CDD" id="cd03244">
    <property type="entry name" value="ABCC_MRP_domain2"/>
    <property type="match status" value="1"/>
</dbReference>
<feature type="transmembrane region" description="Helical" evidence="10">
    <location>
        <begin position="362"/>
        <end position="382"/>
    </location>
</feature>
<keyword evidence="8 10" id="KW-0472">Membrane</keyword>
<dbReference type="InterPro" id="IPR027417">
    <property type="entry name" value="P-loop_NTPase"/>
</dbReference>
<feature type="compositionally biased region" description="Low complexity" evidence="9">
    <location>
        <begin position="510"/>
        <end position="525"/>
    </location>
</feature>
<evidence type="ECO:0000259" key="11">
    <source>
        <dbReference type="PROSITE" id="PS50893"/>
    </source>
</evidence>
<keyword evidence="5" id="KW-0547">Nucleotide-binding</keyword>
<dbReference type="FunFam" id="1.20.1560.10:FF:000013">
    <property type="entry name" value="ABC transporter C family member 2"/>
    <property type="match status" value="1"/>
</dbReference>
<dbReference type="CDD" id="cd18596">
    <property type="entry name" value="ABC_6TM_VMR1_D1_like"/>
    <property type="match status" value="1"/>
</dbReference>
<evidence type="ECO:0000256" key="4">
    <source>
        <dbReference type="ARBA" id="ARBA00022737"/>
    </source>
</evidence>
<feature type="domain" description="ABC transmembrane type-1" evidence="12">
    <location>
        <begin position="364"/>
        <end position="730"/>
    </location>
</feature>
<evidence type="ECO:0000256" key="9">
    <source>
        <dbReference type="SAM" id="MobiDB-lite"/>
    </source>
</evidence>
<dbReference type="PROSITE" id="PS00211">
    <property type="entry name" value="ABC_TRANSPORTER_1"/>
    <property type="match status" value="1"/>
</dbReference>
<dbReference type="PANTHER" id="PTHR24223">
    <property type="entry name" value="ATP-BINDING CASSETTE SUB-FAMILY C"/>
    <property type="match status" value="1"/>
</dbReference>
<feature type="transmembrane region" description="Helical" evidence="10">
    <location>
        <begin position="185"/>
        <end position="204"/>
    </location>
</feature>
<dbReference type="SMART" id="SM00382">
    <property type="entry name" value="AAA"/>
    <property type="match status" value="2"/>
</dbReference>
<feature type="domain" description="ABC transporter" evidence="11">
    <location>
        <begin position="1385"/>
        <end position="1622"/>
    </location>
</feature>
<gene>
    <name evidence="13" type="ORF">JR316_009865</name>
</gene>
<dbReference type="Gene3D" id="1.20.1560.10">
    <property type="entry name" value="ABC transporter type 1, transmembrane domain"/>
    <property type="match status" value="3"/>
</dbReference>
<evidence type="ECO:0000256" key="8">
    <source>
        <dbReference type="ARBA" id="ARBA00023136"/>
    </source>
</evidence>
<feature type="transmembrane region" description="Helical" evidence="10">
    <location>
        <begin position="249"/>
        <end position="268"/>
    </location>
</feature>
<organism evidence="13">
    <name type="scientific">Psilocybe cubensis</name>
    <name type="common">Psychedelic mushroom</name>
    <name type="synonym">Stropharia cubensis</name>
    <dbReference type="NCBI Taxonomy" id="181762"/>
    <lineage>
        <taxon>Eukaryota</taxon>
        <taxon>Fungi</taxon>
        <taxon>Dikarya</taxon>
        <taxon>Basidiomycota</taxon>
        <taxon>Agaricomycotina</taxon>
        <taxon>Agaricomycetes</taxon>
        <taxon>Agaricomycetidae</taxon>
        <taxon>Agaricales</taxon>
        <taxon>Agaricineae</taxon>
        <taxon>Strophariaceae</taxon>
        <taxon>Psilocybe</taxon>
    </lineage>
</organism>
<evidence type="ECO:0000259" key="12">
    <source>
        <dbReference type="PROSITE" id="PS50929"/>
    </source>
</evidence>
<evidence type="ECO:0000256" key="1">
    <source>
        <dbReference type="ARBA" id="ARBA00004141"/>
    </source>
</evidence>
<dbReference type="Gene3D" id="3.40.50.300">
    <property type="entry name" value="P-loop containing nucleotide triphosphate hydrolases"/>
    <property type="match status" value="2"/>
</dbReference>
<dbReference type="InterPro" id="IPR003439">
    <property type="entry name" value="ABC_transporter-like_ATP-bd"/>
</dbReference>